<protein>
    <submittedName>
        <fullName evidence="1">Uncharacterized protein</fullName>
    </submittedName>
</protein>
<comment type="caution">
    <text evidence="1">The sequence shown here is derived from an EMBL/GenBank/DDBJ whole genome shotgun (WGS) entry which is preliminary data.</text>
</comment>
<evidence type="ECO:0000313" key="1">
    <source>
        <dbReference type="EMBL" id="CAF4886362.1"/>
    </source>
</evidence>
<gene>
    <name evidence="1" type="ORF">TOA249_LOCUS29653</name>
</gene>
<feature type="non-terminal residue" evidence="1">
    <location>
        <position position="1"/>
    </location>
</feature>
<name>A0A821U9Y5_9BILA</name>
<sequence>NIANITSLHIDDVDQLCHLLEQSIKYNSQLKYKEKSRYICDALIENDWGKFVFEFN</sequence>
<reference evidence="1" key="1">
    <citation type="submission" date="2021-02" db="EMBL/GenBank/DDBJ databases">
        <authorList>
            <person name="Nowell W R."/>
        </authorList>
    </citation>
    <scope>NUCLEOTIDE SEQUENCE</scope>
</reference>
<dbReference type="AlphaFoldDB" id="A0A821U9Y5"/>
<organism evidence="1 2">
    <name type="scientific">Rotaria socialis</name>
    <dbReference type="NCBI Taxonomy" id="392032"/>
    <lineage>
        <taxon>Eukaryota</taxon>
        <taxon>Metazoa</taxon>
        <taxon>Spiralia</taxon>
        <taxon>Gnathifera</taxon>
        <taxon>Rotifera</taxon>
        <taxon>Eurotatoria</taxon>
        <taxon>Bdelloidea</taxon>
        <taxon>Philodinida</taxon>
        <taxon>Philodinidae</taxon>
        <taxon>Rotaria</taxon>
    </lineage>
</organism>
<dbReference type="Proteomes" id="UP000663838">
    <property type="component" value="Unassembled WGS sequence"/>
</dbReference>
<accession>A0A821U9Y5</accession>
<evidence type="ECO:0000313" key="2">
    <source>
        <dbReference type="Proteomes" id="UP000663838"/>
    </source>
</evidence>
<proteinExistence type="predicted"/>
<dbReference type="EMBL" id="CAJOBS010004705">
    <property type="protein sequence ID" value="CAF4886362.1"/>
    <property type="molecule type" value="Genomic_DNA"/>
</dbReference>